<dbReference type="EMBL" id="MK500391">
    <property type="protein sequence ID" value="QBK88534.1"/>
    <property type="molecule type" value="Genomic_DNA"/>
</dbReference>
<gene>
    <name evidence="2" type="ORF">LCMiAC01_02110</name>
</gene>
<keyword evidence="1" id="KW-1133">Transmembrane helix</keyword>
<evidence type="ECO:0000256" key="1">
    <source>
        <dbReference type="SAM" id="Phobius"/>
    </source>
</evidence>
<name>A0A481Z188_9VIRU</name>
<organism evidence="2">
    <name type="scientific">Mimivirus LCMiAC01</name>
    <dbReference type="NCBI Taxonomy" id="2506608"/>
    <lineage>
        <taxon>Viruses</taxon>
        <taxon>Varidnaviria</taxon>
        <taxon>Bamfordvirae</taxon>
        <taxon>Nucleocytoviricota</taxon>
        <taxon>Megaviricetes</taxon>
        <taxon>Imitervirales</taxon>
        <taxon>Mimiviridae</taxon>
        <taxon>Klosneuvirinae</taxon>
    </lineage>
</organism>
<reference evidence="2" key="1">
    <citation type="journal article" date="2019" name="MBio">
        <title>Virus Genomes from Deep Sea Sediments Expand the Ocean Megavirome and Support Independent Origins of Viral Gigantism.</title>
        <authorList>
            <person name="Backstrom D."/>
            <person name="Yutin N."/>
            <person name="Jorgensen S.L."/>
            <person name="Dharamshi J."/>
            <person name="Homa F."/>
            <person name="Zaremba-Niedwiedzka K."/>
            <person name="Spang A."/>
            <person name="Wolf Y.I."/>
            <person name="Koonin E.V."/>
            <person name="Ettema T.J."/>
        </authorList>
    </citation>
    <scope>NUCLEOTIDE SEQUENCE</scope>
</reference>
<proteinExistence type="predicted"/>
<feature type="transmembrane region" description="Helical" evidence="1">
    <location>
        <begin position="16"/>
        <end position="39"/>
    </location>
</feature>
<keyword evidence="1" id="KW-0812">Transmembrane</keyword>
<keyword evidence="1" id="KW-0472">Membrane</keyword>
<accession>A0A481Z188</accession>
<protein>
    <recommendedName>
        <fullName evidence="3">Transmembrane protein</fullName>
    </recommendedName>
</protein>
<sequence length="71" mass="8130">MDKYDEKKKLSGPMKFFMILLFIVIIGAVIYFTVIRYNYIGQSVAKGDFKTTALLFSPELAASVANILYRR</sequence>
<evidence type="ECO:0000313" key="2">
    <source>
        <dbReference type="EMBL" id="QBK88534.1"/>
    </source>
</evidence>
<evidence type="ECO:0008006" key="3">
    <source>
        <dbReference type="Google" id="ProtNLM"/>
    </source>
</evidence>